<comment type="caution">
    <text evidence="2">The sequence shown here is derived from an EMBL/GenBank/DDBJ whole genome shotgun (WGS) entry which is preliminary data.</text>
</comment>
<dbReference type="Proteomes" id="UP000028073">
    <property type="component" value="Unassembled WGS sequence"/>
</dbReference>
<dbReference type="PROSITE" id="PS50043">
    <property type="entry name" value="HTH_LUXR_2"/>
    <property type="match status" value="1"/>
</dbReference>
<dbReference type="CDD" id="cd06170">
    <property type="entry name" value="LuxR_C_like"/>
    <property type="match status" value="1"/>
</dbReference>
<dbReference type="GO" id="GO:0006355">
    <property type="term" value="P:regulation of DNA-templated transcription"/>
    <property type="evidence" value="ECO:0007669"/>
    <property type="project" value="InterPro"/>
</dbReference>
<dbReference type="InterPro" id="IPR036388">
    <property type="entry name" value="WH-like_DNA-bd_sf"/>
</dbReference>
<protein>
    <recommendedName>
        <fullName evidence="1">HTH luxR-type domain-containing protein</fullName>
    </recommendedName>
</protein>
<dbReference type="InterPro" id="IPR016032">
    <property type="entry name" value="Sig_transdc_resp-reg_C-effctor"/>
</dbReference>
<dbReference type="Gene3D" id="1.10.10.10">
    <property type="entry name" value="Winged helix-like DNA-binding domain superfamily/Winged helix DNA-binding domain"/>
    <property type="match status" value="1"/>
</dbReference>
<sequence length="261" mass="29614">MAGKSKPCELSHTDCDKKMTCIDNVPSAPELSSDFMHFMEHDRVQAWGVHDCHARAFYLNEHSSWLFGIPHRYKVCGKRFTDIPAPIFSRCSDQIVEQNNICIKDKKEITVLNVHPGGNGWFAYISKKKPHYNRLNQVDGVISHGYSVTQSWMKAAMNIRCLMKLDCRASGQSSFRVGAMPKLSPRESEVLFFLICNQQIKQIAGILSLSENTIRSHIEHLKKKFEVHSIAQLIEAAISVGCHDFLPPTLRLKQLSMIMAN</sequence>
<accession>A0A081NHQ2</accession>
<proteinExistence type="predicted"/>
<dbReference type="SMART" id="SM00421">
    <property type="entry name" value="HTH_LUXR"/>
    <property type="match status" value="1"/>
</dbReference>
<dbReference type="SUPFAM" id="SSF46894">
    <property type="entry name" value="C-terminal effector domain of the bipartite response regulators"/>
    <property type="match status" value="1"/>
</dbReference>
<evidence type="ECO:0000313" key="2">
    <source>
        <dbReference type="EMBL" id="KEQ17975.1"/>
    </source>
</evidence>
<evidence type="ECO:0000259" key="1">
    <source>
        <dbReference type="PROSITE" id="PS50043"/>
    </source>
</evidence>
<dbReference type="Pfam" id="PF00196">
    <property type="entry name" value="GerE"/>
    <property type="match status" value="1"/>
</dbReference>
<dbReference type="AlphaFoldDB" id="A0A081NHQ2"/>
<dbReference type="EMBL" id="JOKH01000002">
    <property type="protein sequence ID" value="KEQ17975.1"/>
    <property type="molecule type" value="Genomic_DNA"/>
</dbReference>
<keyword evidence="3" id="KW-1185">Reference proteome</keyword>
<organism evidence="2 3">
    <name type="scientific">Endozoicomonas numazuensis</name>
    <dbReference type="NCBI Taxonomy" id="1137799"/>
    <lineage>
        <taxon>Bacteria</taxon>
        <taxon>Pseudomonadati</taxon>
        <taxon>Pseudomonadota</taxon>
        <taxon>Gammaproteobacteria</taxon>
        <taxon>Oceanospirillales</taxon>
        <taxon>Endozoicomonadaceae</taxon>
        <taxon>Endozoicomonas</taxon>
    </lineage>
</organism>
<dbReference type="PRINTS" id="PR00038">
    <property type="entry name" value="HTHLUXR"/>
</dbReference>
<dbReference type="STRING" id="1137799.GZ78_10200"/>
<dbReference type="InterPro" id="IPR000792">
    <property type="entry name" value="Tscrpt_reg_LuxR_C"/>
</dbReference>
<reference evidence="2 3" key="1">
    <citation type="submission" date="2014-06" db="EMBL/GenBank/DDBJ databases">
        <title>Whole Genome Sequences of Three Symbiotic Endozoicomonas Bacteria.</title>
        <authorList>
            <person name="Neave M.J."/>
            <person name="Apprill A."/>
            <person name="Voolstra C.R."/>
        </authorList>
    </citation>
    <scope>NUCLEOTIDE SEQUENCE [LARGE SCALE GENOMIC DNA]</scope>
    <source>
        <strain evidence="2 3">DSM 25634</strain>
    </source>
</reference>
<dbReference type="eggNOG" id="COG2771">
    <property type="taxonomic scope" value="Bacteria"/>
</dbReference>
<evidence type="ECO:0000313" key="3">
    <source>
        <dbReference type="Proteomes" id="UP000028073"/>
    </source>
</evidence>
<dbReference type="GO" id="GO:0003677">
    <property type="term" value="F:DNA binding"/>
    <property type="evidence" value="ECO:0007669"/>
    <property type="project" value="InterPro"/>
</dbReference>
<name>A0A081NHQ2_9GAMM</name>
<gene>
    <name evidence="2" type="ORF">GZ78_10200</name>
</gene>
<feature type="domain" description="HTH luxR-type" evidence="1">
    <location>
        <begin position="176"/>
        <end position="241"/>
    </location>
</feature>